<evidence type="ECO:0000313" key="4">
    <source>
        <dbReference type="Proteomes" id="UP001596208"/>
    </source>
</evidence>
<dbReference type="RefSeq" id="WP_065849399.1">
    <property type="nucleotide sequence ID" value="NZ_JBHSKI010000014.1"/>
</dbReference>
<proteinExistence type="predicted"/>
<feature type="region of interest" description="Disordered" evidence="1">
    <location>
        <begin position="137"/>
        <end position="275"/>
    </location>
</feature>
<dbReference type="EMBL" id="JBHSKI010000014">
    <property type="protein sequence ID" value="MFC5174144.1"/>
    <property type="molecule type" value="Genomic_DNA"/>
</dbReference>
<dbReference type="Proteomes" id="UP001596208">
    <property type="component" value="Unassembled WGS sequence"/>
</dbReference>
<keyword evidence="2" id="KW-0812">Transmembrane</keyword>
<feature type="region of interest" description="Disordered" evidence="1">
    <location>
        <begin position="66"/>
        <end position="115"/>
    </location>
</feature>
<protein>
    <submittedName>
        <fullName evidence="3">Uncharacterized protein</fullName>
    </submittedName>
</protein>
<feature type="compositionally biased region" description="Basic residues" evidence="1">
    <location>
        <begin position="98"/>
        <end position="114"/>
    </location>
</feature>
<reference evidence="4" key="1">
    <citation type="journal article" date="2019" name="Int. J. Syst. Evol. Microbiol.">
        <title>The Global Catalogue of Microorganisms (GCM) 10K type strain sequencing project: providing services to taxonomists for standard genome sequencing and annotation.</title>
        <authorList>
            <consortium name="The Broad Institute Genomics Platform"/>
            <consortium name="The Broad Institute Genome Sequencing Center for Infectious Disease"/>
            <person name="Wu L."/>
            <person name="Ma J."/>
        </authorList>
    </citation>
    <scope>NUCLEOTIDE SEQUENCE [LARGE SCALE GENOMIC DNA]</scope>
    <source>
        <strain evidence="4">CGMCC 4.1721</strain>
    </source>
</reference>
<name>A0ABW0BA36_9ACTN</name>
<organism evidence="3 4">
    <name type="scientific">Streptomyces mutomycini</name>
    <dbReference type="NCBI Taxonomy" id="284036"/>
    <lineage>
        <taxon>Bacteria</taxon>
        <taxon>Bacillati</taxon>
        <taxon>Actinomycetota</taxon>
        <taxon>Actinomycetes</taxon>
        <taxon>Kitasatosporales</taxon>
        <taxon>Streptomycetaceae</taxon>
        <taxon>Streptomyces</taxon>
    </lineage>
</organism>
<gene>
    <name evidence="3" type="ORF">ACFPRK_26670</name>
</gene>
<feature type="compositionally biased region" description="Pro residues" evidence="1">
    <location>
        <begin position="217"/>
        <end position="227"/>
    </location>
</feature>
<keyword evidence="4" id="KW-1185">Reference proteome</keyword>
<keyword evidence="2" id="KW-0472">Membrane</keyword>
<keyword evidence="2" id="KW-1133">Transmembrane helix</keyword>
<evidence type="ECO:0000256" key="1">
    <source>
        <dbReference type="SAM" id="MobiDB-lite"/>
    </source>
</evidence>
<evidence type="ECO:0000256" key="2">
    <source>
        <dbReference type="SAM" id="Phobius"/>
    </source>
</evidence>
<feature type="compositionally biased region" description="Low complexity" evidence="1">
    <location>
        <begin position="201"/>
        <end position="216"/>
    </location>
</feature>
<accession>A0ABW0BA36</accession>
<evidence type="ECO:0000313" key="3">
    <source>
        <dbReference type="EMBL" id="MFC5174144.1"/>
    </source>
</evidence>
<comment type="caution">
    <text evidence="3">The sequence shown here is derived from an EMBL/GenBank/DDBJ whole genome shotgun (WGS) entry which is preliminary data.</text>
</comment>
<feature type="transmembrane region" description="Helical" evidence="2">
    <location>
        <begin position="114"/>
        <end position="132"/>
    </location>
</feature>
<sequence length="285" mass="29429">MDYCSSCRRHLNGALVCPGCGAYAPDIAPPVTVGRTGATLAMTGGAAATTAPQESTIAGTWHDRPLDYEAEPNADSGANPHTLAADVESPSPAQQGRAARRRQLARWKKNKRRASVASAFAIVGGGLTVAMMNEQSTERAQAATVPDQRSMGTAEERAPEPNPAASTPATTQRSHRSSETASQRQPQQPATNTPRQQSLEAPPHTAPTAARPAAAAVPPPAAPPTPQPQSIAPSADDTAERSDATTEQPPAPATADSMQPDAPRTDPALISASPTEVCVLMVCLG</sequence>
<feature type="compositionally biased region" description="Polar residues" evidence="1">
    <location>
        <begin position="179"/>
        <end position="199"/>
    </location>
</feature>